<dbReference type="PANTHER" id="PTHR11802">
    <property type="entry name" value="SERINE PROTEASE FAMILY S10 SERINE CARBOXYPEPTIDASE"/>
    <property type="match status" value="1"/>
</dbReference>
<evidence type="ECO:0000256" key="4">
    <source>
        <dbReference type="ARBA" id="ARBA00022729"/>
    </source>
</evidence>
<evidence type="ECO:0000256" key="1">
    <source>
        <dbReference type="ARBA" id="ARBA00009431"/>
    </source>
</evidence>
<dbReference type="Pfam" id="PF00450">
    <property type="entry name" value="Peptidase_S10"/>
    <property type="match status" value="1"/>
</dbReference>
<dbReference type="Gene3D" id="1.10.287.410">
    <property type="match status" value="1"/>
</dbReference>
<dbReference type="SUPFAM" id="SSF53474">
    <property type="entry name" value="alpha/beta-Hydrolases"/>
    <property type="match status" value="1"/>
</dbReference>
<dbReference type="InterPro" id="IPR018202">
    <property type="entry name" value="Ser_caboxypep_ser_AS"/>
</dbReference>
<dbReference type="InterPro" id="IPR001563">
    <property type="entry name" value="Peptidase_S10"/>
</dbReference>
<name>A0A1E5RR69_HANUV</name>
<comment type="similarity">
    <text evidence="1 7">Belongs to the peptidase S10 family.</text>
</comment>
<sequence>MFIKTFVILTFLAFLNANYIDIDLLNDEANGFSKFFQHQFSNDIQELKDNFNIESAETFVSLDKSISFHVTSNTSSLSSLGLEKESIFQMSGYIDLPSSSKHIFFWFFDSRDENSTHHLTWFNGGPGCSSTTGFLGELIGPSTLDSDLNPVYNEYSWSNYASVMFIDQPVGVGYSYSDDESETINNSYASAEDMYKFFELFFEKYPQIIKNKEWHIAGESYAGHYIPAMANEIVLKHENSLNLSSIMIGNGITDPMLQYPSYFTMLCDPVNNGHNKTYVSPIDCLTLEKAIPRCEILMASCYASNADLPCVLANTYCDGVVFNIYEKLNLNVYDMSGPCESDDDDCYFVSKYISSYLNQEYVQKAAGSRVSKFEGCSSKVGQNFAFNGDGSRPFNQYVAQILEKGIPVLIYAGDHDFICNWVGNKYWTEALQWSGSSNYTKETLQPWGDNEGESKNADGLSFLKIYDAGHMVPMNQPVASLKFFKEWIDNKKL</sequence>
<gene>
    <name evidence="8" type="ORF">AWRI3580_g1620</name>
</gene>
<dbReference type="GO" id="GO:0006508">
    <property type="term" value="P:proteolysis"/>
    <property type="evidence" value="ECO:0007669"/>
    <property type="project" value="UniProtKB-KW"/>
</dbReference>
<evidence type="ECO:0000256" key="3">
    <source>
        <dbReference type="ARBA" id="ARBA00022670"/>
    </source>
</evidence>
<keyword evidence="3 7" id="KW-0645">Protease</keyword>
<evidence type="ECO:0000313" key="9">
    <source>
        <dbReference type="Proteomes" id="UP000095358"/>
    </source>
</evidence>
<evidence type="ECO:0000256" key="5">
    <source>
        <dbReference type="ARBA" id="ARBA00022801"/>
    </source>
</evidence>
<keyword evidence="6" id="KW-0325">Glycoprotein</keyword>
<dbReference type="InterPro" id="IPR029058">
    <property type="entry name" value="AB_hydrolase_fold"/>
</dbReference>
<dbReference type="GO" id="GO:0000324">
    <property type="term" value="C:fungal-type vacuole"/>
    <property type="evidence" value="ECO:0007669"/>
    <property type="project" value="TreeGrafter"/>
</dbReference>
<dbReference type="EC" id="3.4.16.-" evidence="7"/>
<keyword evidence="4 7" id="KW-0732">Signal</keyword>
<evidence type="ECO:0000256" key="7">
    <source>
        <dbReference type="RuleBase" id="RU361156"/>
    </source>
</evidence>
<dbReference type="VEuPathDB" id="FungiDB:AWRI3580_g1620"/>
<evidence type="ECO:0000256" key="2">
    <source>
        <dbReference type="ARBA" id="ARBA00022645"/>
    </source>
</evidence>
<accession>A0A1E5RR69</accession>
<keyword evidence="9" id="KW-1185">Reference proteome</keyword>
<reference evidence="9" key="1">
    <citation type="journal article" date="2016" name="Genome Announc.">
        <title>Genome sequences of three species of Hanseniaspora isolated from spontaneous wine fermentations.</title>
        <authorList>
            <person name="Sternes P.R."/>
            <person name="Lee D."/>
            <person name="Kutyna D.R."/>
            <person name="Borneman A.R."/>
        </authorList>
    </citation>
    <scope>NUCLEOTIDE SEQUENCE [LARGE SCALE GENOMIC DNA]</scope>
    <source>
        <strain evidence="9">AWRI3580</strain>
    </source>
</reference>
<dbReference type="AlphaFoldDB" id="A0A1E5RR69"/>
<keyword evidence="5 7" id="KW-0378">Hydrolase</keyword>
<dbReference type="EMBL" id="LPNN01000004">
    <property type="protein sequence ID" value="OEJ89328.1"/>
    <property type="molecule type" value="Genomic_DNA"/>
</dbReference>
<dbReference type="InterPro" id="IPR033124">
    <property type="entry name" value="Ser_caboxypep_his_AS"/>
</dbReference>
<dbReference type="OrthoDB" id="443318at2759"/>
<protein>
    <recommendedName>
        <fullName evidence="7">Carboxypeptidase</fullName>
        <ecNumber evidence="7">3.4.16.-</ecNumber>
    </recommendedName>
</protein>
<dbReference type="PROSITE" id="PS00560">
    <property type="entry name" value="CARBOXYPEPT_SER_HIS"/>
    <property type="match status" value="1"/>
</dbReference>
<evidence type="ECO:0000313" key="8">
    <source>
        <dbReference type="EMBL" id="OEJ89328.1"/>
    </source>
</evidence>
<dbReference type="GO" id="GO:0004185">
    <property type="term" value="F:serine-type carboxypeptidase activity"/>
    <property type="evidence" value="ECO:0007669"/>
    <property type="project" value="UniProtKB-UniRule"/>
</dbReference>
<proteinExistence type="inferred from homology"/>
<dbReference type="STRING" id="29833.A0A1E5RR69"/>
<feature type="signal peptide" evidence="7">
    <location>
        <begin position="1"/>
        <end position="17"/>
    </location>
</feature>
<keyword evidence="2 7" id="KW-0121">Carboxypeptidase</keyword>
<organism evidence="8 9">
    <name type="scientific">Hanseniaspora uvarum</name>
    <name type="common">Yeast</name>
    <name type="synonym">Kloeckera apiculata</name>
    <dbReference type="NCBI Taxonomy" id="29833"/>
    <lineage>
        <taxon>Eukaryota</taxon>
        <taxon>Fungi</taxon>
        <taxon>Dikarya</taxon>
        <taxon>Ascomycota</taxon>
        <taxon>Saccharomycotina</taxon>
        <taxon>Saccharomycetes</taxon>
        <taxon>Saccharomycodales</taxon>
        <taxon>Saccharomycodaceae</taxon>
        <taxon>Hanseniaspora</taxon>
    </lineage>
</organism>
<evidence type="ECO:0000256" key="6">
    <source>
        <dbReference type="ARBA" id="ARBA00023180"/>
    </source>
</evidence>
<dbReference type="Gene3D" id="3.40.50.1820">
    <property type="entry name" value="alpha/beta hydrolase"/>
    <property type="match status" value="1"/>
</dbReference>
<feature type="chain" id="PRO_5009028116" description="Carboxypeptidase" evidence="7">
    <location>
        <begin position="18"/>
        <end position="493"/>
    </location>
</feature>
<dbReference type="PRINTS" id="PR00724">
    <property type="entry name" value="CRBOXYPTASEC"/>
</dbReference>
<dbReference type="PANTHER" id="PTHR11802:SF113">
    <property type="entry name" value="SERINE CARBOXYPEPTIDASE CTSA-4.1"/>
    <property type="match status" value="1"/>
</dbReference>
<dbReference type="PROSITE" id="PS00131">
    <property type="entry name" value="CARBOXYPEPT_SER_SER"/>
    <property type="match status" value="1"/>
</dbReference>
<dbReference type="Proteomes" id="UP000095358">
    <property type="component" value="Unassembled WGS sequence"/>
</dbReference>
<comment type="caution">
    <text evidence="8">The sequence shown here is derived from an EMBL/GenBank/DDBJ whole genome shotgun (WGS) entry which is preliminary data.</text>
</comment>